<evidence type="ECO:0000256" key="2">
    <source>
        <dbReference type="ARBA" id="ARBA00005417"/>
    </source>
</evidence>
<dbReference type="Pfam" id="PF00005">
    <property type="entry name" value="ABC_tran"/>
    <property type="match status" value="1"/>
</dbReference>
<evidence type="ECO:0000313" key="10">
    <source>
        <dbReference type="EMBL" id="MBK1658252.1"/>
    </source>
</evidence>
<reference evidence="10 11" key="1">
    <citation type="journal article" date="2020" name="Microorganisms">
        <title>Osmotic Adaptation and Compatible Solute Biosynthesis of Phototrophic Bacteria as Revealed from Genome Analyses.</title>
        <authorList>
            <person name="Imhoff J.F."/>
            <person name="Rahn T."/>
            <person name="Kunzel S."/>
            <person name="Keller A."/>
            <person name="Neulinger S.C."/>
        </authorList>
    </citation>
    <scope>NUCLEOTIDE SEQUENCE [LARGE SCALE GENOMIC DNA]</scope>
    <source>
        <strain evidence="10 11">DSM 15382</strain>
    </source>
</reference>
<dbReference type="InterPro" id="IPR013563">
    <property type="entry name" value="Oligopep_ABC_C"/>
</dbReference>
<dbReference type="InterPro" id="IPR027417">
    <property type="entry name" value="P-loop_NTPase"/>
</dbReference>
<comment type="subcellular location">
    <subcellularLocation>
        <location evidence="1">Cell inner membrane</location>
        <topology evidence="1">Peripheral membrane protein</topology>
    </subcellularLocation>
</comment>
<dbReference type="RefSeq" id="WP_133220142.1">
    <property type="nucleotide sequence ID" value="NZ_NRSG01000044.1"/>
</dbReference>
<evidence type="ECO:0000256" key="3">
    <source>
        <dbReference type="ARBA" id="ARBA00022448"/>
    </source>
</evidence>
<organism evidence="10 11">
    <name type="scientific">Paracraurococcus ruber</name>
    <dbReference type="NCBI Taxonomy" id="77675"/>
    <lineage>
        <taxon>Bacteria</taxon>
        <taxon>Pseudomonadati</taxon>
        <taxon>Pseudomonadota</taxon>
        <taxon>Alphaproteobacteria</taxon>
        <taxon>Acetobacterales</taxon>
        <taxon>Roseomonadaceae</taxon>
        <taxon>Paracraurococcus</taxon>
    </lineage>
</organism>
<keyword evidence="6 10" id="KW-0067">ATP-binding</keyword>
<dbReference type="CDD" id="cd03257">
    <property type="entry name" value="ABC_NikE_OppD_transporters"/>
    <property type="match status" value="1"/>
</dbReference>
<dbReference type="SUPFAM" id="SSF52540">
    <property type="entry name" value="P-loop containing nucleoside triphosphate hydrolases"/>
    <property type="match status" value="1"/>
</dbReference>
<dbReference type="PANTHER" id="PTHR43297">
    <property type="entry name" value="OLIGOPEPTIDE TRANSPORT ATP-BINDING PROTEIN APPD"/>
    <property type="match status" value="1"/>
</dbReference>
<protein>
    <submittedName>
        <fullName evidence="10">Dipeptide ABC transporter ATP-binding protein DppD</fullName>
    </submittedName>
</protein>
<feature type="region of interest" description="Disordered" evidence="8">
    <location>
        <begin position="322"/>
        <end position="346"/>
    </location>
</feature>
<proteinExistence type="inferred from homology"/>
<keyword evidence="7" id="KW-0472">Membrane</keyword>
<keyword evidence="4" id="KW-1003">Cell membrane</keyword>
<dbReference type="EMBL" id="NRSG01000044">
    <property type="protein sequence ID" value="MBK1658252.1"/>
    <property type="molecule type" value="Genomic_DNA"/>
</dbReference>
<dbReference type="SMART" id="SM00382">
    <property type="entry name" value="AAA"/>
    <property type="match status" value="1"/>
</dbReference>
<keyword evidence="11" id="KW-1185">Reference proteome</keyword>
<dbReference type="Proteomes" id="UP000697995">
    <property type="component" value="Unassembled WGS sequence"/>
</dbReference>
<evidence type="ECO:0000256" key="8">
    <source>
        <dbReference type="SAM" id="MobiDB-lite"/>
    </source>
</evidence>
<evidence type="ECO:0000256" key="7">
    <source>
        <dbReference type="ARBA" id="ARBA00023136"/>
    </source>
</evidence>
<dbReference type="PROSITE" id="PS00211">
    <property type="entry name" value="ABC_TRANSPORTER_1"/>
    <property type="match status" value="1"/>
</dbReference>
<dbReference type="GO" id="GO:0005524">
    <property type="term" value="F:ATP binding"/>
    <property type="evidence" value="ECO:0007669"/>
    <property type="project" value="UniProtKB-KW"/>
</dbReference>
<dbReference type="Pfam" id="PF08352">
    <property type="entry name" value="oligo_HPY"/>
    <property type="match status" value="1"/>
</dbReference>
<comment type="similarity">
    <text evidence="2">Belongs to the ABC transporter superfamily.</text>
</comment>
<dbReference type="PROSITE" id="PS50893">
    <property type="entry name" value="ABC_TRANSPORTER_2"/>
    <property type="match status" value="1"/>
</dbReference>
<sequence length="346" mass="36343">MSSRPVLEVLNLSVEFPTDRGPLRAVDGVSFSVEAGKTLAVVGESGCGKSVTALAIMGLLPPGARLGGAVRLLGEELVGQPGAAWQGRRGRDLAMVFQEPMTSLNPAFTAGEQVAEALRLHEGLSPRAAMDRAVEMLALVRIPDAARRARQYPHQLSGGMRQRVMIAMALACRPRLLIADEPTTALDVTVQAQILALLDELKRDTGTAVVLITHDLGVVADHADQVVVMYAGRIAEAAPAAELFERPEHPYTVGLIGAVPSIEGGATRLASIEGTVPDLRDPPPGCRFAPRCPFAGTDCETPPPLGEVHAGHLSACWRAPLGEGSPLPEPYPPGRDPARTGASQAA</sequence>
<dbReference type="InterPro" id="IPR050388">
    <property type="entry name" value="ABC_Ni/Peptide_Import"/>
</dbReference>
<evidence type="ECO:0000256" key="1">
    <source>
        <dbReference type="ARBA" id="ARBA00004417"/>
    </source>
</evidence>
<comment type="caution">
    <text evidence="10">The sequence shown here is derived from an EMBL/GenBank/DDBJ whole genome shotgun (WGS) entry which is preliminary data.</text>
</comment>
<evidence type="ECO:0000256" key="6">
    <source>
        <dbReference type="ARBA" id="ARBA00022840"/>
    </source>
</evidence>
<dbReference type="InterPro" id="IPR003439">
    <property type="entry name" value="ABC_transporter-like_ATP-bd"/>
</dbReference>
<evidence type="ECO:0000313" key="11">
    <source>
        <dbReference type="Proteomes" id="UP000697995"/>
    </source>
</evidence>
<dbReference type="Gene3D" id="3.40.50.300">
    <property type="entry name" value="P-loop containing nucleotide triphosphate hydrolases"/>
    <property type="match status" value="1"/>
</dbReference>
<feature type="domain" description="ABC transporter" evidence="9">
    <location>
        <begin position="7"/>
        <end position="256"/>
    </location>
</feature>
<evidence type="ECO:0000256" key="5">
    <source>
        <dbReference type="ARBA" id="ARBA00022741"/>
    </source>
</evidence>
<accession>A0ABS1CW37</accession>
<keyword evidence="3" id="KW-0813">Transport</keyword>
<name>A0ABS1CW37_9PROT</name>
<dbReference type="InterPro" id="IPR017871">
    <property type="entry name" value="ABC_transporter-like_CS"/>
</dbReference>
<dbReference type="InterPro" id="IPR003593">
    <property type="entry name" value="AAA+_ATPase"/>
</dbReference>
<gene>
    <name evidence="10" type="primary">dppD</name>
    <name evidence="10" type="ORF">CKO45_08420</name>
</gene>
<dbReference type="NCBIfam" id="TIGR01727">
    <property type="entry name" value="oligo_HPY"/>
    <property type="match status" value="1"/>
</dbReference>
<evidence type="ECO:0000259" key="9">
    <source>
        <dbReference type="PROSITE" id="PS50893"/>
    </source>
</evidence>
<evidence type="ECO:0000256" key="4">
    <source>
        <dbReference type="ARBA" id="ARBA00022475"/>
    </source>
</evidence>
<keyword evidence="5" id="KW-0547">Nucleotide-binding</keyword>
<dbReference type="PANTHER" id="PTHR43297:SF2">
    <property type="entry name" value="DIPEPTIDE TRANSPORT ATP-BINDING PROTEIN DPPD"/>
    <property type="match status" value="1"/>
</dbReference>